<evidence type="ECO:0000256" key="4">
    <source>
        <dbReference type="ARBA" id="ARBA00023136"/>
    </source>
</evidence>
<dbReference type="SUPFAM" id="SSF161084">
    <property type="entry name" value="MAPEG domain-like"/>
    <property type="match status" value="1"/>
</dbReference>
<name>A0ABV7ETN8_9GAMM</name>
<keyword evidence="4 5" id="KW-0472">Membrane</keyword>
<gene>
    <name evidence="6" type="ORF">ACFOSU_19980</name>
</gene>
<dbReference type="EMBL" id="JBHRSS010000010">
    <property type="protein sequence ID" value="MFC3106158.1"/>
    <property type="molecule type" value="Genomic_DNA"/>
</dbReference>
<feature type="transmembrane region" description="Helical" evidence="5">
    <location>
        <begin position="102"/>
        <end position="132"/>
    </location>
</feature>
<keyword evidence="3 5" id="KW-1133">Transmembrane helix</keyword>
<reference evidence="7" key="1">
    <citation type="journal article" date="2019" name="Int. J. Syst. Evol. Microbiol.">
        <title>The Global Catalogue of Microorganisms (GCM) 10K type strain sequencing project: providing services to taxonomists for standard genome sequencing and annotation.</title>
        <authorList>
            <consortium name="The Broad Institute Genomics Platform"/>
            <consortium name="The Broad Institute Genome Sequencing Center for Infectious Disease"/>
            <person name="Wu L."/>
            <person name="Ma J."/>
        </authorList>
    </citation>
    <scope>NUCLEOTIDE SEQUENCE [LARGE SCALE GENOMIC DNA]</scope>
    <source>
        <strain evidence="7">KCTC 52640</strain>
    </source>
</reference>
<dbReference type="InterPro" id="IPR001129">
    <property type="entry name" value="Membr-assoc_MAPEG"/>
</dbReference>
<evidence type="ECO:0000256" key="3">
    <source>
        <dbReference type="ARBA" id="ARBA00022989"/>
    </source>
</evidence>
<accession>A0ABV7ETN8</accession>
<keyword evidence="2 5" id="KW-0812">Transmembrane</keyword>
<dbReference type="Proteomes" id="UP001595462">
    <property type="component" value="Unassembled WGS sequence"/>
</dbReference>
<feature type="transmembrane region" description="Helical" evidence="5">
    <location>
        <begin position="69"/>
        <end position="95"/>
    </location>
</feature>
<proteinExistence type="predicted"/>
<evidence type="ECO:0000256" key="1">
    <source>
        <dbReference type="ARBA" id="ARBA00004370"/>
    </source>
</evidence>
<protein>
    <submittedName>
        <fullName evidence="6">MAPEG family protein</fullName>
    </submittedName>
</protein>
<dbReference type="RefSeq" id="WP_380691761.1">
    <property type="nucleotide sequence ID" value="NZ_JBHRSS010000010.1"/>
</dbReference>
<sequence length="136" mass="14792">MTAISALMAFVIWTAVLALSYATYRVPMILTGRHKASHWERNSSEPVDDPAVLQRAKAAHLNCVENLPLFAAVVLGAVALGENTIVDALAAYVLYARLAQSICHLVGTSFVLIAARATFFLIQIFLMLYMAIQLLG</sequence>
<evidence type="ECO:0000256" key="5">
    <source>
        <dbReference type="SAM" id="Phobius"/>
    </source>
</evidence>
<evidence type="ECO:0000256" key="2">
    <source>
        <dbReference type="ARBA" id="ARBA00022692"/>
    </source>
</evidence>
<keyword evidence="7" id="KW-1185">Reference proteome</keyword>
<comment type="subcellular location">
    <subcellularLocation>
        <location evidence="1">Membrane</location>
    </subcellularLocation>
</comment>
<dbReference type="Gene3D" id="1.20.120.550">
    <property type="entry name" value="Membrane associated eicosanoid/glutathione metabolism-like domain"/>
    <property type="match status" value="1"/>
</dbReference>
<evidence type="ECO:0000313" key="7">
    <source>
        <dbReference type="Proteomes" id="UP001595462"/>
    </source>
</evidence>
<organism evidence="6 7">
    <name type="scientific">Salinisphaera aquimarina</name>
    <dbReference type="NCBI Taxonomy" id="2094031"/>
    <lineage>
        <taxon>Bacteria</taxon>
        <taxon>Pseudomonadati</taxon>
        <taxon>Pseudomonadota</taxon>
        <taxon>Gammaproteobacteria</taxon>
        <taxon>Salinisphaerales</taxon>
        <taxon>Salinisphaeraceae</taxon>
        <taxon>Salinisphaera</taxon>
    </lineage>
</organism>
<dbReference type="Pfam" id="PF01124">
    <property type="entry name" value="MAPEG"/>
    <property type="match status" value="1"/>
</dbReference>
<evidence type="ECO:0000313" key="6">
    <source>
        <dbReference type="EMBL" id="MFC3106158.1"/>
    </source>
</evidence>
<dbReference type="InterPro" id="IPR023352">
    <property type="entry name" value="MAPEG-like_dom_sf"/>
</dbReference>
<comment type="caution">
    <text evidence="6">The sequence shown here is derived from an EMBL/GenBank/DDBJ whole genome shotgun (WGS) entry which is preliminary data.</text>
</comment>